<organism evidence="9 10">
    <name type="scientific">Glaciimonas immobilis</name>
    <dbReference type="NCBI Taxonomy" id="728004"/>
    <lineage>
        <taxon>Bacteria</taxon>
        <taxon>Pseudomonadati</taxon>
        <taxon>Pseudomonadota</taxon>
        <taxon>Betaproteobacteria</taxon>
        <taxon>Burkholderiales</taxon>
        <taxon>Oxalobacteraceae</taxon>
        <taxon>Glaciimonas</taxon>
    </lineage>
</organism>
<accession>A0A840RR87</accession>
<gene>
    <name evidence="9" type="ORF">HNR39_002048</name>
</gene>
<keyword evidence="2" id="KW-1003">Cell membrane</keyword>
<dbReference type="Proteomes" id="UP000571084">
    <property type="component" value="Unassembled WGS sequence"/>
</dbReference>
<name>A0A840RR87_9BURK</name>
<dbReference type="GO" id="GO:0009636">
    <property type="term" value="P:response to toxic substance"/>
    <property type="evidence" value="ECO:0007669"/>
    <property type="project" value="InterPro"/>
</dbReference>
<evidence type="ECO:0000256" key="7">
    <source>
        <dbReference type="SAM" id="MobiDB-lite"/>
    </source>
</evidence>
<evidence type="ECO:0000313" key="10">
    <source>
        <dbReference type="Proteomes" id="UP000571084"/>
    </source>
</evidence>
<dbReference type="EMBL" id="JACHHQ010000004">
    <property type="protein sequence ID" value="MBB5200213.1"/>
    <property type="molecule type" value="Genomic_DNA"/>
</dbReference>
<evidence type="ECO:0000256" key="8">
    <source>
        <dbReference type="SAM" id="SignalP"/>
    </source>
</evidence>
<reference evidence="9 10" key="1">
    <citation type="submission" date="2020-08" db="EMBL/GenBank/DDBJ databases">
        <title>Genomic Encyclopedia of Type Strains, Phase IV (KMG-IV): sequencing the most valuable type-strain genomes for metagenomic binning, comparative biology and taxonomic classification.</title>
        <authorList>
            <person name="Goeker M."/>
        </authorList>
    </citation>
    <scope>NUCLEOTIDE SEQUENCE [LARGE SCALE GENOMIC DNA]</scope>
    <source>
        <strain evidence="9 10">DSM 23240</strain>
    </source>
</reference>
<evidence type="ECO:0000256" key="3">
    <source>
        <dbReference type="ARBA" id="ARBA00022729"/>
    </source>
</evidence>
<feature type="compositionally biased region" description="Basic and acidic residues" evidence="7">
    <location>
        <begin position="29"/>
        <end position="49"/>
    </location>
</feature>
<dbReference type="Pfam" id="PF08085">
    <property type="entry name" value="Entericidin"/>
    <property type="match status" value="1"/>
</dbReference>
<feature type="chain" id="PRO_5032873895" evidence="8">
    <location>
        <begin position="26"/>
        <end position="49"/>
    </location>
</feature>
<feature type="signal peptide" evidence="8">
    <location>
        <begin position="1"/>
        <end position="25"/>
    </location>
</feature>
<evidence type="ECO:0000256" key="6">
    <source>
        <dbReference type="ARBA" id="ARBA00023288"/>
    </source>
</evidence>
<dbReference type="InterPro" id="IPR012556">
    <property type="entry name" value="Entericidin"/>
</dbReference>
<dbReference type="AlphaFoldDB" id="A0A840RR87"/>
<dbReference type="PROSITE" id="PS51257">
    <property type="entry name" value="PROKAR_LIPOPROTEIN"/>
    <property type="match status" value="1"/>
</dbReference>
<dbReference type="GO" id="GO:0016020">
    <property type="term" value="C:membrane"/>
    <property type="evidence" value="ECO:0007669"/>
    <property type="project" value="InterPro"/>
</dbReference>
<feature type="region of interest" description="Disordered" evidence="7">
    <location>
        <begin position="28"/>
        <end position="49"/>
    </location>
</feature>
<sequence>MIKKIVSIAAVLSLFSVLSACNTFAGMGKDVEAGGSKVHDAAETTKSKM</sequence>
<evidence type="ECO:0000256" key="1">
    <source>
        <dbReference type="ARBA" id="ARBA00010296"/>
    </source>
</evidence>
<keyword evidence="3 8" id="KW-0732">Signal</keyword>
<keyword evidence="5" id="KW-0564">Palmitate</keyword>
<comment type="similarity">
    <text evidence="1">Belongs to the EcnA/EcnB lipoprotein family.</text>
</comment>
<evidence type="ECO:0000256" key="2">
    <source>
        <dbReference type="ARBA" id="ARBA00022475"/>
    </source>
</evidence>
<keyword evidence="10" id="KW-1185">Reference proteome</keyword>
<evidence type="ECO:0000256" key="5">
    <source>
        <dbReference type="ARBA" id="ARBA00023139"/>
    </source>
</evidence>
<keyword evidence="6" id="KW-0449">Lipoprotein</keyword>
<dbReference type="RefSeq" id="WP_221313807.1">
    <property type="nucleotide sequence ID" value="NZ_JAAOZT010000001.1"/>
</dbReference>
<comment type="caution">
    <text evidence="9">The sequence shown here is derived from an EMBL/GenBank/DDBJ whole genome shotgun (WGS) entry which is preliminary data.</text>
</comment>
<keyword evidence="4" id="KW-0472">Membrane</keyword>
<proteinExistence type="inferred from homology"/>
<evidence type="ECO:0000313" key="9">
    <source>
        <dbReference type="EMBL" id="MBB5200213.1"/>
    </source>
</evidence>
<evidence type="ECO:0000256" key="4">
    <source>
        <dbReference type="ARBA" id="ARBA00023136"/>
    </source>
</evidence>
<protein>
    <submittedName>
        <fullName evidence="9">Putative small secreted protein</fullName>
    </submittedName>
</protein>